<dbReference type="Proteomes" id="UP000694888">
    <property type="component" value="Unplaced"/>
</dbReference>
<name>A0ABM1VTK4_APLCA</name>
<feature type="transmembrane region" description="Helical" evidence="2">
    <location>
        <begin position="217"/>
        <end position="242"/>
    </location>
</feature>
<evidence type="ECO:0000313" key="4">
    <source>
        <dbReference type="RefSeq" id="XP_035825746.1"/>
    </source>
</evidence>
<keyword evidence="3" id="KW-1185">Reference proteome</keyword>
<feature type="transmembrane region" description="Helical" evidence="2">
    <location>
        <begin position="123"/>
        <end position="148"/>
    </location>
</feature>
<evidence type="ECO:0000256" key="2">
    <source>
        <dbReference type="SAM" id="Phobius"/>
    </source>
</evidence>
<keyword evidence="2" id="KW-0472">Membrane</keyword>
<feature type="region of interest" description="Disordered" evidence="1">
    <location>
        <begin position="370"/>
        <end position="389"/>
    </location>
</feature>
<evidence type="ECO:0000256" key="1">
    <source>
        <dbReference type="SAM" id="MobiDB-lite"/>
    </source>
</evidence>
<feature type="compositionally biased region" description="Acidic residues" evidence="1">
    <location>
        <begin position="370"/>
        <end position="383"/>
    </location>
</feature>
<feature type="transmembrane region" description="Helical" evidence="2">
    <location>
        <begin position="30"/>
        <end position="52"/>
    </location>
</feature>
<evidence type="ECO:0000313" key="3">
    <source>
        <dbReference type="Proteomes" id="UP000694888"/>
    </source>
</evidence>
<accession>A0ABM1VTK4</accession>
<protein>
    <submittedName>
        <fullName evidence="4">Uncharacterized protein LOC101850170</fullName>
    </submittedName>
</protein>
<feature type="region of interest" description="Disordered" evidence="1">
    <location>
        <begin position="420"/>
        <end position="449"/>
    </location>
</feature>
<dbReference type="RefSeq" id="XP_035825746.1">
    <property type="nucleotide sequence ID" value="XM_035969853.1"/>
</dbReference>
<sequence>MDIERDADASTEDKYLETEKDRFKRNSYRVSIGLIHLVIVVCFLLSHIPLFVGNWATGHLAGWLQKKNERERFNVVQERTGNLWRECQVTNLYMVTSSNRDHASGIIDPQGCSSIVFDTTNSWVVVMQVLVLVSSVLDVLHIVALIAFCTIHSRAPAPGAYSYVAVFCRIIYLILFSTVCADNRLAHIRISKSEQNGISKEDIYLVMTRAADIDYHWGPGVIVLSIILYVTVVTMLMLIFFWKAHPDGILRYIKRPISETSEQDDSQSDSSYDSTGDEQNEIYFHTADKAETAPQPVKLSLCQQITQLICCSGGRTVSQPQRKDLDTYPLSFLQHRWETTPSQMVIQSEGSDGKPMVLRLVKASEQEDEFCSDEEDGDDEDSVTTEQGFKNARNGKKAIYRSSSGTHLWTVLKMGEKWKSEVQSKKSQQTRRTLKKRKKRKTVKFAADV</sequence>
<organism evidence="3 4">
    <name type="scientific">Aplysia californica</name>
    <name type="common">California sea hare</name>
    <dbReference type="NCBI Taxonomy" id="6500"/>
    <lineage>
        <taxon>Eukaryota</taxon>
        <taxon>Metazoa</taxon>
        <taxon>Spiralia</taxon>
        <taxon>Lophotrochozoa</taxon>
        <taxon>Mollusca</taxon>
        <taxon>Gastropoda</taxon>
        <taxon>Heterobranchia</taxon>
        <taxon>Euthyneura</taxon>
        <taxon>Tectipleura</taxon>
        <taxon>Aplysiida</taxon>
        <taxon>Aplysioidea</taxon>
        <taxon>Aplysiidae</taxon>
        <taxon>Aplysia</taxon>
    </lineage>
</organism>
<gene>
    <name evidence="4" type="primary">LOC101850170</name>
</gene>
<keyword evidence="2" id="KW-1133">Transmembrane helix</keyword>
<proteinExistence type="predicted"/>
<feature type="compositionally biased region" description="Basic residues" evidence="1">
    <location>
        <begin position="428"/>
        <end position="443"/>
    </location>
</feature>
<feature type="transmembrane region" description="Helical" evidence="2">
    <location>
        <begin position="160"/>
        <end position="179"/>
    </location>
</feature>
<keyword evidence="2" id="KW-0812">Transmembrane</keyword>
<dbReference type="GeneID" id="101850170"/>
<reference evidence="4" key="1">
    <citation type="submission" date="2025-08" db="UniProtKB">
        <authorList>
            <consortium name="RefSeq"/>
        </authorList>
    </citation>
    <scope>IDENTIFICATION</scope>
</reference>